<dbReference type="GO" id="GO:0005789">
    <property type="term" value="C:endoplasmic reticulum membrane"/>
    <property type="evidence" value="ECO:0007669"/>
    <property type="project" value="UniProtKB-SubCell"/>
</dbReference>
<feature type="compositionally biased region" description="Low complexity" evidence="7">
    <location>
        <begin position="18"/>
        <end position="28"/>
    </location>
</feature>
<feature type="compositionally biased region" description="Polar residues" evidence="7">
    <location>
        <begin position="1"/>
        <end position="10"/>
    </location>
</feature>
<accession>A0A7J6LQV4</accession>
<keyword evidence="2 6" id="KW-0812">Transmembrane</keyword>
<dbReference type="Pfam" id="PF02453">
    <property type="entry name" value="Reticulon"/>
    <property type="match status" value="1"/>
</dbReference>
<keyword evidence="3 6" id="KW-0256">Endoplasmic reticulum</keyword>
<feature type="transmembrane region" description="Helical" evidence="6">
    <location>
        <begin position="335"/>
        <end position="365"/>
    </location>
</feature>
<feature type="compositionally biased region" description="Basic and acidic residues" evidence="7">
    <location>
        <begin position="29"/>
        <end position="40"/>
    </location>
</feature>
<comment type="subcellular location">
    <subcellularLocation>
        <location evidence="1 6">Endoplasmic reticulum membrane</location>
        <topology evidence="1 6">Multi-pass membrane protein</topology>
    </subcellularLocation>
</comment>
<keyword evidence="10" id="KW-1185">Reference proteome</keyword>
<feature type="domain" description="Reticulon" evidence="8">
    <location>
        <begin position="230"/>
        <end position="410"/>
    </location>
</feature>
<evidence type="ECO:0000313" key="9">
    <source>
        <dbReference type="EMBL" id="KAF4661370.1"/>
    </source>
</evidence>
<sequence length="410" mass="44058">MSTPSKTTETPAPKADSPAEAPKPAVVEAAHKVAEPKEEEPASCPLGKFSLFSWENPLPSGMLYTLSNVAILISTTEDPAGWAVAFAMWVAIPAGLLFKFNVVPIPACCPLRAIANIDPKKTAVSLHAKMTSVASQISDIFRWENAMKSAQVFALYLLALKMSQQFGFRTLAFVTVQVLFLTVPIRKFIAKRSANGCALKSFCNDTVKPKLCCAKTQVKEAASKVPKASMAELRSWENPQASGVALVLANIAVISVSAALCMAGHVLAKVVVLAFVVSFAAKSFGIELPKCCACSQCDDKVCEAKLTKAVTCFQTAMGHVREIIFWEVPAKNVNAILMLYVLSFALSIFGATGLVLIALNCYSLVPLVKKQPAYKDKVQPALAKVTEALKKAEAKVADMLERKPKSTKSE</sequence>
<proteinExistence type="predicted"/>
<feature type="transmembrane region" description="Helical" evidence="6">
    <location>
        <begin position="244"/>
        <end position="268"/>
    </location>
</feature>
<gene>
    <name evidence="9" type="ORF">FOL47_006731</name>
</gene>
<name>A0A7J6LQV4_PERCH</name>
<dbReference type="InterPro" id="IPR003388">
    <property type="entry name" value="Reticulon"/>
</dbReference>
<dbReference type="Proteomes" id="UP000591131">
    <property type="component" value="Unassembled WGS sequence"/>
</dbReference>
<feature type="region of interest" description="Disordered" evidence="7">
    <location>
        <begin position="1"/>
        <end position="43"/>
    </location>
</feature>
<protein>
    <recommendedName>
        <fullName evidence="6">Reticulon-like protein</fullName>
    </recommendedName>
</protein>
<evidence type="ECO:0000256" key="7">
    <source>
        <dbReference type="SAM" id="MobiDB-lite"/>
    </source>
</evidence>
<dbReference type="PROSITE" id="PS50845">
    <property type="entry name" value="RETICULON"/>
    <property type="match status" value="1"/>
</dbReference>
<dbReference type="OrthoDB" id="424855at2759"/>
<evidence type="ECO:0000256" key="3">
    <source>
        <dbReference type="ARBA" id="ARBA00022824"/>
    </source>
</evidence>
<evidence type="ECO:0000259" key="8">
    <source>
        <dbReference type="PROSITE" id="PS50845"/>
    </source>
</evidence>
<keyword evidence="5 6" id="KW-0472">Membrane</keyword>
<evidence type="ECO:0000256" key="4">
    <source>
        <dbReference type="ARBA" id="ARBA00022989"/>
    </source>
</evidence>
<comment type="caution">
    <text evidence="9">The sequence shown here is derived from an EMBL/GenBank/DDBJ whole genome shotgun (WGS) entry which is preliminary data.</text>
</comment>
<feature type="transmembrane region" description="Helical" evidence="6">
    <location>
        <begin position="166"/>
        <end position="185"/>
    </location>
</feature>
<evidence type="ECO:0000256" key="6">
    <source>
        <dbReference type="RuleBase" id="RU363132"/>
    </source>
</evidence>
<evidence type="ECO:0000256" key="1">
    <source>
        <dbReference type="ARBA" id="ARBA00004477"/>
    </source>
</evidence>
<evidence type="ECO:0000256" key="2">
    <source>
        <dbReference type="ARBA" id="ARBA00022692"/>
    </source>
</evidence>
<evidence type="ECO:0000313" key="10">
    <source>
        <dbReference type="Proteomes" id="UP000591131"/>
    </source>
</evidence>
<dbReference type="EMBL" id="JAAPAO010000380">
    <property type="protein sequence ID" value="KAF4661370.1"/>
    <property type="molecule type" value="Genomic_DNA"/>
</dbReference>
<dbReference type="AlphaFoldDB" id="A0A7J6LQV4"/>
<organism evidence="9 10">
    <name type="scientific">Perkinsus chesapeaki</name>
    <name type="common">Clam parasite</name>
    <name type="synonym">Perkinsus andrewsi</name>
    <dbReference type="NCBI Taxonomy" id="330153"/>
    <lineage>
        <taxon>Eukaryota</taxon>
        <taxon>Sar</taxon>
        <taxon>Alveolata</taxon>
        <taxon>Perkinsozoa</taxon>
        <taxon>Perkinsea</taxon>
        <taxon>Perkinsida</taxon>
        <taxon>Perkinsidae</taxon>
        <taxon>Perkinsus</taxon>
    </lineage>
</organism>
<keyword evidence="4 6" id="KW-1133">Transmembrane helix</keyword>
<evidence type="ECO:0000256" key="5">
    <source>
        <dbReference type="ARBA" id="ARBA00023136"/>
    </source>
</evidence>
<reference evidence="9 10" key="1">
    <citation type="submission" date="2020-04" db="EMBL/GenBank/DDBJ databases">
        <title>Perkinsus chesapeaki whole genome sequence.</title>
        <authorList>
            <person name="Bogema D.R."/>
        </authorList>
    </citation>
    <scope>NUCLEOTIDE SEQUENCE [LARGE SCALE GENOMIC DNA]</scope>
    <source>
        <strain evidence="9">ATCC PRA-425</strain>
    </source>
</reference>